<dbReference type="RefSeq" id="WP_099142118.1">
    <property type="nucleotide sequence ID" value="NZ_CAWNOR010000035.1"/>
</dbReference>
<dbReference type="Pfam" id="PF03412">
    <property type="entry name" value="Peptidase_C39"/>
    <property type="match status" value="1"/>
</dbReference>
<dbReference type="Pfam" id="PF00664">
    <property type="entry name" value="ABC_membrane"/>
    <property type="match status" value="1"/>
</dbReference>
<dbReference type="InterPro" id="IPR003593">
    <property type="entry name" value="AAA+_ATPase"/>
</dbReference>
<evidence type="ECO:0000259" key="8">
    <source>
        <dbReference type="PROSITE" id="PS50893"/>
    </source>
</evidence>
<dbReference type="PROSITE" id="PS50990">
    <property type="entry name" value="PEPTIDASE_C39"/>
    <property type="match status" value="1"/>
</dbReference>
<dbReference type="InterPro" id="IPR036640">
    <property type="entry name" value="ABC1_TM_sf"/>
</dbReference>
<keyword evidence="3" id="KW-0547">Nucleotide-binding</keyword>
<dbReference type="PANTHER" id="PTHR24221">
    <property type="entry name" value="ATP-BINDING CASSETTE SUB-FAMILY B"/>
    <property type="match status" value="1"/>
</dbReference>
<dbReference type="Gene3D" id="1.20.1560.10">
    <property type="entry name" value="ABC transporter type 1, transmembrane domain"/>
    <property type="match status" value="1"/>
</dbReference>
<evidence type="ECO:0000259" key="9">
    <source>
        <dbReference type="PROSITE" id="PS50929"/>
    </source>
</evidence>
<feature type="transmembrane region" description="Helical" evidence="7">
    <location>
        <begin position="212"/>
        <end position="230"/>
    </location>
</feature>
<keyword evidence="5 7" id="KW-1133">Transmembrane helix</keyword>
<evidence type="ECO:0000256" key="5">
    <source>
        <dbReference type="ARBA" id="ARBA00022989"/>
    </source>
</evidence>
<feature type="domain" description="ABC transmembrane type-1" evidence="9">
    <location>
        <begin position="180"/>
        <end position="459"/>
    </location>
</feature>
<organism evidence="11 12">
    <name type="scientific">Xenorhabdus kozodoii</name>
    <dbReference type="NCBI Taxonomy" id="351676"/>
    <lineage>
        <taxon>Bacteria</taxon>
        <taxon>Pseudomonadati</taxon>
        <taxon>Pseudomonadota</taxon>
        <taxon>Gammaproteobacteria</taxon>
        <taxon>Enterobacterales</taxon>
        <taxon>Morganellaceae</taxon>
        <taxon>Xenorhabdus</taxon>
    </lineage>
</organism>
<dbReference type="GO" id="GO:0016887">
    <property type="term" value="F:ATP hydrolysis activity"/>
    <property type="evidence" value="ECO:0007669"/>
    <property type="project" value="InterPro"/>
</dbReference>
<feature type="transmembrane region" description="Helical" evidence="7">
    <location>
        <begin position="319"/>
        <end position="338"/>
    </location>
</feature>
<sequence>MINKDSLFDFVPSVFFKRKINIIYQENIADCGIACIAMILCYHGNDTTLKELKENNSFYSRGLRLKDMLSISENNKLNTNVYSLDVDEINLLKKPCILHWDMNHFVVLEKVTKNKFFIFNPEKGEEVLSIHEISKHFTGVAIELTPAPEFKKKSANYKKTIKLIDLFKSSKGLASSLFKIFAISILIESIALTIPIGIQLIMDHVIVTKDTLLLSSICIFLIFFTLVKTFSDVIRSYMSLSINVLLDMQWKNNLFGHLLKIPLDYFSNKKLGDIQSRFNSIEDIRETFCNNIVNLIIDFLMIIGLLSMMIIYGGGLTTVVILFSTLYFMVKLIVYKIYKKSSDKKIRNEATINSFFMESLYSMPTIKVLGLLNNRLRNYGDKVKNLNKSEIKKRKIEIITSALSSIIVSLDQIIILWVGSYLVINNSITIGMFIAFNTYRGQFSDRVTNVINKSVELKLLSLHNERLSEIALQEKEVFKNDIDIDINHNMASLELSNIYYMYDGTTYPIISDFSIKINEGESVAIIGPSGTGKSTLIKIMCGLIQPQSGEILFNNTEIYSLGINNYRKNISCILQEDKLFSGSIAENISGFDDNIDMDYVIECAIKANIHSEIANFPMGYYTQLSELGGSVSGGQKQRIMIARALYKKPKIIFMDEATSHLDTNNESFINKSIANLNMTRIIVAHRESTIKSADRIIHLNAELEQ</sequence>
<dbReference type="GO" id="GO:0005886">
    <property type="term" value="C:plasma membrane"/>
    <property type="evidence" value="ECO:0007669"/>
    <property type="project" value="UniProtKB-SubCell"/>
</dbReference>
<dbReference type="Gene3D" id="3.40.50.300">
    <property type="entry name" value="P-loop containing nucleotide triphosphate hydrolases"/>
    <property type="match status" value="1"/>
</dbReference>
<feature type="transmembrane region" description="Helical" evidence="7">
    <location>
        <begin position="292"/>
        <end position="313"/>
    </location>
</feature>
<dbReference type="Gene3D" id="3.90.70.10">
    <property type="entry name" value="Cysteine proteinases"/>
    <property type="match status" value="1"/>
</dbReference>
<keyword evidence="4" id="KW-0067">ATP-binding</keyword>
<evidence type="ECO:0000256" key="3">
    <source>
        <dbReference type="ARBA" id="ARBA00022741"/>
    </source>
</evidence>
<dbReference type="EMBL" id="NJCX01000013">
    <property type="protein sequence ID" value="PHM73229.1"/>
    <property type="molecule type" value="Genomic_DNA"/>
</dbReference>
<proteinExistence type="predicted"/>
<feature type="transmembrane region" description="Helical" evidence="7">
    <location>
        <begin position="177"/>
        <end position="200"/>
    </location>
</feature>
<dbReference type="AlphaFoldDB" id="A0A2D0LC19"/>
<evidence type="ECO:0000256" key="7">
    <source>
        <dbReference type="SAM" id="Phobius"/>
    </source>
</evidence>
<comment type="subcellular location">
    <subcellularLocation>
        <location evidence="1">Cell membrane</location>
        <topology evidence="1">Multi-pass membrane protein</topology>
    </subcellularLocation>
</comment>
<reference evidence="11 12" key="1">
    <citation type="journal article" date="2017" name="Nat. Microbiol.">
        <title>Natural product diversity associated with the nematode symbionts Photorhabdus and Xenorhabdus.</title>
        <authorList>
            <person name="Tobias N.J."/>
            <person name="Wolff H."/>
            <person name="Djahanschiri B."/>
            <person name="Grundmann F."/>
            <person name="Kronenwerth M."/>
            <person name="Shi Y.M."/>
            <person name="Simonyi S."/>
            <person name="Grun P."/>
            <person name="Shapiro-Ilan D."/>
            <person name="Pidot S.J."/>
            <person name="Stinear T.P."/>
            <person name="Ebersberger I."/>
            <person name="Bode H.B."/>
        </authorList>
    </citation>
    <scope>NUCLEOTIDE SEQUENCE [LARGE SCALE GENOMIC DNA]</scope>
    <source>
        <strain evidence="11 12">DSM 17907</strain>
    </source>
</reference>
<evidence type="ECO:0000256" key="4">
    <source>
        <dbReference type="ARBA" id="ARBA00022840"/>
    </source>
</evidence>
<dbReference type="InterPro" id="IPR039421">
    <property type="entry name" value="Type_1_exporter"/>
</dbReference>
<dbReference type="PROSITE" id="PS00211">
    <property type="entry name" value="ABC_TRANSPORTER_1"/>
    <property type="match status" value="1"/>
</dbReference>
<gene>
    <name evidence="11" type="ORF">Xkoz_02117</name>
</gene>
<evidence type="ECO:0000256" key="6">
    <source>
        <dbReference type="ARBA" id="ARBA00023136"/>
    </source>
</evidence>
<accession>A0A2D0LC19</accession>
<dbReference type="GO" id="GO:0005524">
    <property type="term" value="F:ATP binding"/>
    <property type="evidence" value="ECO:0007669"/>
    <property type="project" value="UniProtKB-KW"/>
</dbReference>
<evidence type="ECO:0000256" key="1">
    <source>
        <dbReference type="ARBA" id="ARBA00004651"/>
    </source>
</evidence>
<dbReference type="SUPFAM" id="SSF52540">
    <property type="entry name" value="P-loop containing nucleoside triphosphate hydrolases"/>
    <property type="match status" value="1"/>
</dbReference>
<dbReference type="GO" id="GO:0034040">
    <property type="term" value="F:ATPase-coupled lipid transmembrane transporter activity"/>
    <property type="evidence" value="ECO:0007669"/>
    <property type="project" value="TreeGrafter"/>
</dbReference>
<protein>
    <submittedName>
        <fullName evidence="11">RTX toxin</fullName>
    </submittedName>
</protein>
<keyword evidence="12" id="KW-1185">Reference proteome</keyword>
<evidence type="ECO:0000256" key="2">
    <source>
        <dbReference type="ARBA" id="ARBA00022692"/>
    </source>
</evidence>
<dbReference type="InterPro" id="IPR011527">
    <property type="entry name" value="ABC1_TM_dom"/>
</dbReference>
<evidence type="ECO:0000313" key="11">
    <source>
        <dbReference type="EMBL" id="PHM73229.1"/>
    </source>
</evidence>
<dbReference type="SUPFAM" id="SSF90123">
    <property type="entry name" value="ABC transporter transmembrane region"/>
    <property type="match status" value="1"/>
</dbReference>
<feature type="domain" description="ABC transporter" evidence="8">
    <location>
        <begin position="493"/>
        <end position="703"/>
    </location>
</feature>
<dbReference type="PANTHER" id="PTHR24221:SF606">
    <property type="entry name" value="COLICIN V SECRETION-PROCESSING ATP-BINDING PROTEIN"/>
    <property type="match status" value="1"/>
</dbReference>
<dbReference type="InterPro" id="IPR003439">
    <property type="entry name" value="ABC_transporter-like_ATP-bd"/>
</dbReference>
<name>A0A2D0LC19_9GAMM</name>
<dbReference type="GO" id="GO:0008233">
    <property type="term" value="F:peptidase activity"/>
    <property type="evidence" value="ECO:0007669"/>
    <property type="project" value="InterPro"/>
</dbReference>
<dbReference type="PROSITE" id="PS50929">
    <property type="entry name" value="ABC_TM1F"/>
    <property type="match status" value="1"/>
</dbReference>
<dbReference type="OrthoDB" id="6828292at2"/>
<dbReference type="GO" id="GO:0006508">
    <property type="term" value="P:proteolysis"/>
    <property type="evidence" value="ECO:0007669"/>
    <property type="project" value="InterPro"/>
</dbReference>
<dbReference type="InterPro" id="IPR027417">
    <property type="entry name" value="P-loop_NTPase"/>
</dbReference>
<keyword evidence="2 7" id="KW-0812">Transmembrane</keyword>
<dbReference type="CDD" id="cd18567">
    <property type="entry name" value="ABC_6TM_CvaB_RaxB_like"/>
    <property type="match status" value="1"/>
</dbReference>
<comment type="caution">
    <text evidence="11">The sequence shown here is derived from an EMBL/GenBank/DDBJ whole genome shotgun (WGS) entry which is preliminary data.</text>
</comment>
<dbReference type="Proteomes" id="UP000221101">
    <property type="component" value="Unassembled WGS sequence"/>
</dbReference>
<dbReference type="SMART" id="SM00382">
    <property type="entry name" value="AAA"/>
    <property type="match status" value="1"/>
</dbReference>
<dbReference type="GO" id="GO:0140359">
    <property type="term" value="F:ABC-type transporter activity"/>
    <property type="evidence" value="ECO:0007669"/>
    <property type="project" value="InterPro"/>
</dbReference>
<dbReference type="Pfam" id="PF00005">
    <property type="entry name" value="ABC_tran"/>
    <property type="match status" value="1"/>
</dbReference>
<dbReference type="PROSITE" id="PS50893">
    <property type="entry name" value="ABC_TRANSPORTER_2"/>
    <property type="match status" value="1"/>
</dbReference>
<keyword evidence="6 7" id="KW-0472">Membrane</keyword>
<evidence type="ECO:0000313" key="12">
    <source>
        <dbReference type="Proteomes" id="UP000221101"/>
    </source>
</evidence>
<feature type="domain" description="Peptidase C39" evidence="10">
    <location>
        <begin position="25"/>
        <end position="144"/>
    </location>
</feature>
<evidence type="ECO:0000259" key="10">
    <source>
        <dbReference type="PROSITE" id="PS50990"/>
    </source>
</evidence>
<dbReference type="InterPro" id="IPR005074">
    <property type="entry name" value="Peptidase_C39"/>
</dbReference>
<dbReference type="InterPro" id="IPR017871">
    <property type="entry name" value="ABC_transporter-like_CS"/>
</dbReference>